<reference evidence="2 4" key="1">
    <citation type="journal article" date="2007" name="Nature">
        <title>Evolution of genes and genomes on the Drosophila phylogeny.</title>
        <authorList>
            <consortium name="Drosophila 12 Genomes Consortium"/>
            <person name="Clark A.G."/>
            <person name="Eisen M.B."/>
            <person name="Smith D.R."/>
            <person name="Bergman C.M."/>
            <person name="Oliver B."/>
            <person name="Markow T.A."/>
            <person name="Kaufman T.C."/>
            <person name="Kellis M."/>
            <person name="Gelbart W."/>
            <person name="Iyer V.N."/>
            <person name="Pollard D.A."/>
            <person name="Sackton T.B."/>
            <person name="Larracuente A.M."/>
            <person name="Singh N.D."/>
            <person name="Abad J.P."/>
            <person name="Abt D.N."/>
            <person name="Adryan B."/>
            <person name="Aguade M."/>
            <person name="Akashi H."/>
            <person name="Anderson W.W."/>
            <person name="Aquadro C.F."/>
            <person name="Ardell D.H."/>
            <person name="Arguello R."/>
            <person name="Artieri C.G."/>
            <person name="Barbash D.A."/>
            <person name="Barker D."/>
            <person name="Barsanti P."/>
            <person name="Batterham P."/>
            <person name="Batzoglou S."/>
            <person name="Begun D."/>
            <person name="Bhutkar A."/>
            <person name="Blanco E."/>
            <person name="Bosak S.A."/>
            <person name="Bradley R.K."/>
            <person name="Brand A.D."/>
            <person name="Brent M.R."/>
            <person name="Brooks A.N."/>
            <person name="Brown R.H."/>
            <person name="Butlin R.K."/>
            <person name="Caggese C."/>
            <person name="Calvi B.R."/>
            <person name="Bernardo de Carvalho A."/>
            <person name="Caspi A."/>
            <person name="Castrezana S."/>
            <person name="Celniker S.E."/>
            <person name="Chang J.L."/>
            <person name="Chapple C."/>
            <person name="Chatterji S."/>
            <person name="Chinwalla A."/>
            <person name="Civetta A."/>
            <person name="Clifton S.W."/>
            <person name="Comeron J.M."/>
            <person name="Costello J.C."/>
            <person name="Coyne J.A."/>
            <person name="Daub J."/>
            <person name="David R.G."/>
            <person name="Delcher A.L."/>
            <person name="Delehaunty K."/>
            <person name="Do C.B."/>
            <person name="Ebling H."/>
            <person name="Edwards K."/>
            <person name="Eickbush T."/>
            <person name="Evans J.D."/>
            <person name="Filipski A."/>
            <person name="Findeiss S."/>
            <person name="Freyhult E."/>
            <person name="Fulton L."/>
            <person name="Fulton R."/>
            <person name="Garcia A.C."/>
            <person name="Gardiner A."/>
            <person name="Garfield D.A."/>
            <person name="Garvin B.E."/>
            <person name="Gibson G."/>
            <person name="Gilbert D."/>
            <person name="Gnerre S."/>
            <person name="Godfrey J."/>
            <person name="Good R."/>
            <person name="Gotea V."/>
            <person name="Gravely B."/>
            <person name="Greenberg A.J."/>
            <person name="Griffiths-Jones S."/>
            <person name="Gross S."/>
            <person name="Guigo R."/>
            <person name="Gustafson E.A."/>
            <person name="Haerty W."/>
            <person name="Hahn M.W."/>
            <person name="Halligan D.L."/>
            <person name="Halpern A.L."/>
            <person name="Halter G.M."/>
            <person name="Han M.V."/>
            <person name="Heger A."/>
            <person name="Hillier L."/>
            <person name="Hinrichs A.S."/>
            <person name="Holmes I."/>
            <person name="Hoskins R.A."/>
            <person name="Hubisz M.J."/>
            <person name="Hultmark D."/>
            <person name="Huntley M.A."/>
            <person name="Jaffe D.B."/>
            <person name="Jagadeeshan S."/>
            <person name="Jeck W.R."/>
            <person name="Johnson J."/>
            <person name="Jones C.D."/>
            <person name="Jordan W.C."/>
            <person name="Karpen G.H."/>
            <person name="Kataoka E."/>
            <person name="Keightley P.D."/>
            <person name="Kheradpour P."/>
            <person name="Kirkness E.F."/>
            <person name="Koerich L.B."/>
            <person name="Kristiansen K."/>
            <person name="Kudrna D."/>
            <person name="Kulathinal R.J."/>
            <person name="Kumar S."/>
            <person name="Kwok R."/>
            <person name="Lander E."/>
            <person name="Langley C.H."/>
            <person name="Lapoint R."/>
            <person name="Lazzaro B.P."/>
            <person name="Lee S.J."/>
            <person name="Levesque L."/>
            <person name="Li R."/>
            <person name="Lin C.F."/>
            <person name="Lin M.F."/>
            <person name="Lindblad-Toh K."/>
            <person name="Llopart A."/>
            <person name="Long M."/>
            <person name="Low L."/>
            <person name="Lozovsky E."/>
            <person name="Lu J."/>
            <person name="Luo M."/>
            <person name="Machado C.A."/>
            <person name="Makalowski W."/>
            <person name="Marzo M."/>
            <person name="Matsuda M."/>
            <person name="Matzkin L."/>
            <person name="McAllister B."/>
            <person name="McBride C.S."/>
            <person name="McKernan B."/>
            <person name="McKernan K."/>
            <person name="Mendez-Lago M."/>
            <person name="Minx P."/>
            <person name="Mollenhauer M.U."/>
            <person name="Montooth K."/>
            <person name="Mount S.M."/>
            <person name="Mu X."/>
            <person name="Myers E."/>
            <person name="Negre B."/>
            <person name="Newfeld S."/>
            <person name="Nielsen R."/>
            <person name="Noor M.A."/>
            <person name="O'Grady P."/>
            <person name="Pachter L."/>
            <person name="Papaceit M."/>
            <person name="Parisi M.J."/>
            <person name="Parisi M."/>
            <person name="Parts L."/>
            <person name="Pedersen J.S."/>
            <person name="Pesole G."/>
            <person name="Phillippy A.M."/>
            <person name="Ponting C.P."/>
            <person name="Pop M."/>
            <person name="Porcelli D."/>
            <person name="Powell J.R."/>
            <person name="Prohaska S."/>
            <person name="Pruitt K."/>
            <person name="Puig M."/>
            <person name="Quesneville H."/>
            <person name="Ram K.R."/>
            <person name="Rand D."/>
            <person name="Rasmussen M.D."/>
            <person name="Reed L.K."/>
            <person name="Reenan R."/>
            <person name="Reily A."/>
            <person name="Remington K.A."/>
            <person name="Rieger T.T."/>
            <person name="Ritchie M.G."/>
            <person name="Robin C."/>
            <person name="Rogers Y.H."/>
            <person name="Rohde C."/>
            <person name="Rozas J."/>
            <person name="Rubenfield M.J."/>
            <person name="Ruiz A."/>
            <person name="Russo S."/>
            <person name="Salzberg S.L."/>
            <person name="Sanchez-Gracia A."/>
            <person name="Saranga D.J."/>
            <person name="Sato H."/>
            <person name="Schaeffer S.W."/>
            <person name="Schatz M.C."/>
            <person name="Schlenke T."/>
            <person name="Schwartz R."/>
            <person name="Segarra C."/>
            <person name="Singh R.S."/>
            <person name="Sirot L."/>
            <person name="Sirota M."/>
            <person name="Sisneros N.B."/>
            <person name="Smith C.D."/>
            <person name="Smith T.F."/>
            <person name="Spieth J."/>
            <person name="Stage D.E."/>
            <person name="Stark A."/>
            <person name="Stephan W."/>
            <person name="Strausberg R.L."/>
            <person name="Strempel S."/>
            <person name="Sturgill D."/>
            <person name="Sutton G."/>
            <person name="Sutton G.G."/>
            <person name="Tao W."/>
            <person name="Teichmann S."/>
            <person name="Tobari Y.N."/>
            <person name="Tomimura Y."/>
            <person name="Tsolas J.M."/>
            <person name="Valente V.L."/>
            <person name="Venter E."/>
            <person name="Venter J.C."/>
            <person name="Vicario S."/>
            <person name="Vieira F.G."/>
            <person name="Vilella A.J."/>
            <person name="Villasante A."/>
            <person name="Walenz B."/>
            <person name="Wang J."/>
            <person name="Wasserman M."/>
            <person name="Watts T."/>
            <person name="Wilson D."/>
            <person name="Wilson R.K."/>
            <person name="Wing R.A."/>
            <person name="Wolfner M.F."/>
            <person name="Wong A."/>
            <person name="Wong G.K."/>
            <person name="Wu C.I."/>
            <person name="Wu G."/>
            <person name="Yamamoto D."/>
            <person name="Yang H.P."/>
            <person name="Yang S.P."/>
            <person name="Yorke J.A."/>
            <person name="Yoshida K."/>
            <person name="Zdobnov E."/>
            <person name="Zhang P."/>
            <person name="Zhang Y."/>
            <person name="Zimin A.V."/>
            <person name="Baldwin J."/>
            <person name="Abdouelleil A."/>
            <person name="Abdulkadir J."/>
            <person name="Abebe A."/>
            <person name="Abera B."/>
            <person name="Abreu J."/>
            <person name="Acer S.C."/>
            <person name="Aftuck L."/>
            <person name="Alexander A."/>
            <person name="An P."/>
            <person name="Anderson E."/>
            <person name="Anderson S."/>
            <person name="Arachi H."/>
            <person name="Azer M."/>
            <person name="Bachantsang P."/>
            <person name="Barry A."/>
            <person name="Bayul T."/>
            <person name="Berlin A."/>
            <person name="Bessette D."/>
            <person name="Bloom T."/>
            <person name="Blye J."/>
            <person name="Boguslavskiy L."/>
            <person name="Bonnet C."/>
            <person name="Boukhgalter B."/>
            <person name="Bourzgui I."/>
            <person name="Brown A."/>
            <person name="Cahill P."/>
            <person name="Channer S."/>
            <person name="Cheshatsang Y."/>
            <person name="Chuda L."/>
            <person name="Citroen M."/>
            <person name="Collymore A."/>
            <person name="Cooke P."/>
            <person name="Costello M."/>
            <person name="D'Aco K."/>
            <person name="Daza R."/>
            <person name="De Haan G."/>
            <person name="DeGray S."/>
            <person name="DeMaso C."/>
            <person name="Dhargay N."/>
            <person name="Dooley K."/>
            <person name="Dooley E."/>
            <person name="Doricent M."/>
            <person name="Dorje P."/>
            <person name="Dorjee K."/>
            <person name="Dupes A."/>
            <person name="Elong R."/>
            <person name="Falk J."/>
            <person name="Farina A."/>
            <person name="Faro S."/>
            <person name="Ferguson D."/>
            <person name="Fisher S."/>
            <person name="Foley C.D."/>
            <person name="Franke A."/>
            <person name="Friedrich D."/>
            <person name="Gadbois L."/>
            <person name="Gearin G."/>
            <person name="Gearin C.R."/>
            <person name="Giannoukos G."/>
            <person name="Goode T."/>
            <person name="Graham J."/>
            <person name="Grandbois E."/>
            <person name="Grewal S."/>
            <person name="Gyaltsen K."/>
            <person name="Hafez N."/>
            <person name="Hagos B."/>
            <person name="Hall J."/>
            <person name="Henson C."/>
            <person name="Hollinger A."/>
            <person name="Honan T."/>
            <person name="Huard M.D."/>
            <person name="Hughes L."/>
            <person name="Hurhula B."/>
            <person name="Husby M.E."/>
            <person name="Kamat A."/>
            <person name="Kanga B."/>
            <person name="Kashin S."/>
            <person name="Khazanovich D."/>
            <person name="Kisner P."/>
            <person name="Lance K."/>
            <person name="Lara M."/>
            <person name="Lee W."/>
            <person name="Lennon N."/>
            <person name="Letendre F."/>
            <person name="LeVine R."/>
            <person name="Lipovsky A."/>
            <person name="Liu X."/>
            <person name="Liu J."/>
            <person name="Liu S."/>
            <person name="Lokyitsang T."/>
            <person name="Lokyitsang Y."/>
            <person name="Lubonja R."/>
            <person name="Lui A."/>
            <person name="MacDonald P."/>
            <person name="Magnisalis V."/>
            <person name="Maru K."/>
            <person name="Matthews C."/>
            <person name="McCusker W."/>
            <person name="McDonough S."/>
            <person name="Mehta T."/>
            <person name="Meldrim J."/>
            <person name="Meneus L."/>
            <person name="Mihai O."/>
            <person name="Mihalev A."/>
            <person name="Mihova T."/>
            <person name="Mittelman R."/>
            <person name="Mlenga V."/>
            <person name="Montmayeur A."/>
            <person name="Mulrain L."/>
            <person name="Navidi A."/>
            <person name="Naylor J."/>
            <person name="Negash T."/>
            <person name="Nguyen T."/>
            <person name="Nguyen N."/>
            <person name="Nicol R."/>
            <person name="Norbu C."/>
            <person name="Norbu N."/>
            <person name="Novod N."/>
            <person name="O'Neill B."/>
            <person name="Osman S."/>
            <person name="Markiewicz E."/>
            <person name="Oyono O.L."/>
            <person name="Patti C."/>
            <person name="Phunkhang P."/>
            <person name="Pierre F."/>
            <person name="Priest M."/>
            <person name="Raghuraman S."/>
            <person name="Rege F."/>
            <person name="Reyes R."/>
            <person name="Rise C."/>
            <person name="Rogov P."/>
            <person name="Ross K."/>
            <person name="Ryan E."/>
            <person name="Settipalli S."/>
            <person name="Shea T."/>
            <person name="Sherpa N."/>
            <person name="Shi L."/>
            <person name="Shih D."/>
            <person name="Sparrow T."/>
            <person name="Spaulding J."/>
            <person name="Stalker J."/>
            <person name="Stange-Thomann N."/>
            <person name="Stavropoulos S."/>
            <person name="Stone C."/>
            <person name="Strader C."/>
            <person name="Tesfaye S."/>
            <person name="Thomson T."/>
            <person name="Thoulutsang Y."/>
            <person name="Thoulutsang D."/>
            <person name="Topham K."/>
            <person name="Topping I."/>
            <person name="Tsamla T."/>
            <person name="Vassiliev H."/>
            <person name="Vo A."/>
            <person name="Wangchuk T."/>
            <person name="Wangdi T."/>
            <person name="Weiand M."/>
            <person name="Wilkinson J."/>
            <person name="Wilson A."/>
            <person name="Yadav S."/>
            <person name="Young G."/>
            <person name="Yu Q."/>
            <person name="Zembek L."/>
            <person name="Zhong D."/>
            <person name="Zimmer A."/>
            <person name="Zwirko Z."/>
            <person name="Jaffe D.B."/>
            <person name="Alvarez P."/>
            <person name="Brockman W."/>
            <person name="Butler J."/>
            <person name="Chin C."/>
            <person name="Gnerre S."/>
            <person name="Grabherr M."/>
            <person name="Kleber M."/>
            <person name="Mauceli E."/>
            <person name="MacCallum I."/>
        </authorList>
    </citation>
    <scope>NUCLEOTIDE SEQUENCE [LARGE SCALE GENOMIC DNA]</scope>
    <source>
        <strain evidence="2">TSC#15010-1051.87</strain>
        <strain evidence="4">Tucson 15010-1051.87</strain>
    </source>
</reference>
<dbReference type="GO" id="GO:1990756">
    <property type="term" value="F:ubiquitin-like ligase-substrate adaptor activity"/>
    <property type="evidence" value="ECO:0007669"/>
    <property type="project" value="TreeGrafter"/>
</dbReference>
<dbReference type="EMBL" id="CH940653">
    <property type="protein sequence ID" value="EDW62307.1"/>
    <property type="molecule type" value="Genomic_DNA"/>
</dbReference>
<evidence type="ECO:0000313" key="4">
    <source>
        <dbReference type="Proteomes" id="UP000008792"/>
    </source>
</evidence>
<evidence type="ECO:0000313" key="2">
    <source>
        <dbReference type="EMBL" id="EDW62307.1"/>
    </source>
</evidence>
<dbReference type="KEGG" id="dvi:6633497"/>
<dbReference type="eggNOG" id="KOG1840">
    <property type="taxonomic scope" value="Eukaryota"/>
</dbReference>
<organism evidence="2 4">
    <name type="scientific">Drosophila virilis</name>
    <name type="common">Fruit fly</name>
    <dbReference type="NCBI Taxonomy" id="7244"/>
    <lineage>
        <taxon>Eukaryota</taxon>
        <taxon>Metazoa</taxon>
        <taxon>Ecdysozoa</taxon>
        <taxon>Arthropoda</taxon>
        <taxon>Hexapoda</taxon>
        <taxon>Insecta</taxon>
        <taxon>Pterygota</taxon>
        <taxon>Neoptera</taxon>
        <taxon>Endopterygota</taxon>
        <taxon>Diptera</taxon>
        <taxon>Brachycera</taxon>
        <taxon>Muscomorpha</taxon>
        <taxon>Ephydroidea</taxon>
        <taxon>Drosophilidae</taxon>
        <taxon>Drosophila</taxon>
    </lineage>
</organism>
<name>B4M831_DROVI</name>
<dbReference type="PROSITE" id="PS50005">
    <property type="entry name" value="TPR"/>
    <property type="match status" value="1"/>
</dbReference>
<gene>
    <name evidence="2" type="primary">Dvir\GJ16732</name>
    <name evidence="2" type="ORF">Dvir_GJ16732</name>
</gene>
<proteinExistence type="predicted"/>
<dbReference type="InterPro" id="IPR019734">
    <property type="entry name" value="TPR_rpt"/>
</dbReference>
<dbReference type="Pfam" id="PF13424">
    <property type="entry name" value="TPR_12"/>
    <property type="match status" value="1"/>
</dbReference>
<dbReference type="Proteomes" id="UP000008792">
    <property type="component" value="Unassembled WGS sequence"/>
</dbReference>
<dbReference type="Gene3D" id="1.25.40.10">
    <property type="entry name" value="Tetratricopeptide repeat domain"/>
    <property type="match status" value="2"/>
</dbReference>
<dbReference type="HOGENOM" id="CLU_019378_0_0_1"/>
<evidence type="ECO:0000256" key="1">
    <source>
        <dbReference type="PROSITE-ProRule" id="PRU00339"/>
    </source>
</evidence>
<dbReference type="GO" id="GO:0043161">
    <property type="term" value="P:proteasome-mediated ubiquitin-dependent protein catabolic process"/>
    <property type="evidence" value="ECO:0007669"/>
    <property type="project" value="TreeGrafter"/>
</dbReference>
<dbReference type="PANTHER" id="PTHR46575:SF1">
    <property type="entry name" value="AMYLOID PROTEIN-BINDING PROTEIN 2"/>
    <property type="match status" value="1"/>
</dbReference>
<dbReference type="AlphaFoldDB" id="B4M831"/>
<dbReference type="GO" id="GO:0031462">
    <property type="term" value="C:Cul2-RING ubiquitin ligase complex"/>
    <property type="evidence" value="ECO:0007669"/>
    <property type="project" value="TreeGrafter"/>
</dbReference>
<dbReference type="InterPro" id="IPR011990">
    <property type="entry name" value="TPR-like_helical_dom_sf"/>
</dbReference>
<dbReference type="STRING" id="7244.B4M831"/>
<dbReference type="SMART" id="SM00028">
    <property type="entry name" value="TPR"/>
    <property type="match status" value="1"/>
</dbReference>
<keyword evidence="1" id="KW-0802">TPR repeat</keyword>
<reference evidence="2" key="3">
    <citation type="submission" date="2008-06" db="EMBL/GenBank/DDBJ databases">
        <authorList>
            <consortium name="FlyBase"/>
        </authorList>
    </citation>
    <scope>NUCLEOTIDE SEQUENCE</scope>
    <source>
        <strain evidence="2">TSC#15010-1051.87</strain>
    </source>
</reference>
<dbReference type="OrthoDB" id="7103806at2759"/>
<accession>B4M831</accession>
<dbReference type="Pfam" id="PF13374">
    <property type="entry name" value="TPR_10"/>
    <property type="match status" value="1"/>
</dbReference>
<dbReference type="InParanoid" id="B4M831"/>
<reference evidence="2" key="2">
    <citation type="journal article" date="2008" name="Bioinformatics">
        <title>Assembly reconciliation.</title>
        <authorList>
            <person name="Zimin A.V."/>
            <person name="Smith D.R."/>
            <person name="Sutton G."/>
            <person name="Yorke J.A."/>
        </authorList>
    </citation>
    <scope>NUCLEOTIDE SEQUENCE</scope>
    <source>
        <strain evidence="2">TSC#15010-1051.87</strain>
    </source>
</reference>
<sequence>MAAQQQLLALMSSASGHNNNNSPEPLYDLSLMAVVNGLDCKVPTLERISKLPELPRNLLIDVYELMSQREDLKDTLLEELSNLDVFRPLVRYTSARGKLLRIVAALMASNKTLPHRLSEAYVGRYAVSQTEAQYNEEADGDGDKAGALATAPVAGAEAGAGAGAGEAAALLPQIDYDKTQTIDIAASCLSHMTLNDKQTAAGAGAGDGAAGAQSAAESVPMETLPDEDIIAIDLGLRLGSFLSVAGWMQESISVLSCLNERLKRMRPFKDELVLRLDCLQRLLYAESSHCNFKMAQKTFGELMELNGRLTNAVPAALIAMAYTQISSMYFARNEYNNSHMWSVQAMRHLEMSAPTRVAIDVLRQAAKACVVKRDFARANLLICQAVRRAREQFGPNHQKYGDALLDYGFFLLNVDSVFQSVKVYKEALAVRRGIFGNMNFHVAIAHEDLSYAYYVHEYSTGDFSFAQEHVDEAVHIMKNLVPSNHLMLASAKRVKALLLEEIALDKIADGMGDDDLLDQSEELHNFALQLSLEVFGEVNVQTAKHYGNLGRLYQTMNRFEEAERMHQKAIKIKTDLLGPYDYEVGLSIGHLASLYNYQMKKFRQAEDLYLRSIDISLRLFGRSYSGLEYDYLGLCHVYETLHEFEKYLRYAHILENWQLLRGQNITQNKSSYPAIELDYTIDQVKTKFFSMNVKRVPTPPEPSKN</sequence>
<protein>
    <submittedName>
        <fullName evidence="2">Uncharacterized protein, isoform A</fullName>
    </submittedName>
    <submittedName>
        <fullName evidence="3">Uncharacterized protein, isoform B</fullName>
    </submittedName>
</protein>
<dbReference type="EMBL" id="CH940653">
    <property type="protein sequence ID" value="KRF80552.1"/>
    <property type="molecule type" value="Genomic_DNA"/>
</dbReference>
<dbReference type="PANTHER" id="PTHR46575">
    <property type="entry name" value="AMYLOID PROTEIN-BINDING PROTEIN 2"/>
    <property type="match status" value="1"/>
</dbReference>
<dbReference type="GO" id="GO:0006886">
    <property type="term" value="P:intracellular protein transport"/>
    <property type="evidence" value="ECO:0007669"/>
    <property type="project" value="InterPro"/>
</dbReference>
<keyword evidence="4" id="KW-1185">Reference proteome</keyword>
<dbReference type="FunCoup" id="B4M831">
    <property type="interactions" value="1293"/>
</dbReference>
<feature type="repeat" description="TPR" evidence="1">
    <location>
        <begin position="543"/>
        <end position="576"/>
    </location>
</feature>
<dbReference type="SUPFAM" id="SSF48452">
    <property type="entry name" value="TPR-like"/>
    <property type="match status" value="1"/>
</dbReference>
<dbReference type="OMA" id="YAESSHC"/>
<dbReference type="InterPro" id="IPR042476">
    <property type="entry name" value="APPBP2"/>
</dbReference>
<evidence type="ECO:0000313" key="3">
    <source>
        <dbReference type="EMBL" id="KRF80552.1"/>
    </source>
</evidence>